<dbReference type="PROSITE" id="PS50181">
    <property type="entry name" value="FBOX"/>
    <property type="match status" value="1"/>
</dbReference>
<dbReference type="CDD" id="cd09917">
    <property type="entry name" value="F-box_SF"/>
    <property type="match status" value="1"/>
</dbReference>
<evidence type="ECO:0000256" key="1">
    <source>
        <dbReference type="ARBA" id="ARBA00022786"/>
    </source>
</evidence>
<evidence type="ECO:0000259" key="3">
    <source>
        <dbReference type="PROSITE" id="PS50181"/>
    </source>
</evidence>
<protein>
    <recommendedName>
        <fullName evidence="3">F-box domain-containing protein</fullName>
    </recommendedName>
</protein>
<evidence type="ECO:0000313" key="4">
    <source>
        <dbReference type="EMBL" id="CAE0414831.1"/>
    </source>
</evidence>
<evidence type="ECO:0000256" key="2">
    <source>
        <dbReference type="SAM" id="Coils"/>
    </source>
</evidence>
<dbReference type="PANTHER" id="PTHR12874">
    <property type="entry name" value="F-BOX ONLY PROTEIN 48-RELATED"/>
    <property type="match status" value="1"/>
</dbReference>
<feature type="coiled-coil region" evidence="2">
    <location>
        <begin position="103"/>
        <end position="130"/>
    </location>
</feature>
<dbReference type="EMBL" id="HBIM01015202">
    <property type="protein sequence ID" value="CAE0414831.1"/>
    <property type="molecule type" value="Transcribed_RNA"/>
</dbReference>
<dbReference type="GO" id="GO:0005737">
    <property type="term" value="C:cytoplasm"/>
    <property type="evidence" value="ECO:0007669"/>
    <property type="project" value="TreeGrafter"/>
</dbReference>
<organism evidence="4">
    <name type="scientific">Amphora coffeiformis</name>
    <dbReference type="NCBI Taxonomy" id="265554"/>
    <lineage>
        <taxon>Eukaryota</taxon>
        <taxon>Sar</taxon>
        <taxon>Stramenopiles</taxon>
        <taxon>Ochrophyta</taxon>
        <taxon>Bacillariophyta</taxon>
        <taxon>Bacillariophyceae</taxon>
        <taxon>Bacillariophycidae</taxon>
        <taxon>Thalassiophysales</taxon>
        <taxon>Catenulaceae</taxon>
        <taxon>Amphora</taxon>
    </lineage>
</organism>
<name>A0A7S3P8I4_9STRA</name>
<keyword evidence="2" id="KW-0175">Coiled coil</keyword>
<dbReference type="GO" id="GO:0031146">
    <property type="term" value="P:SCF-dependent proteasomal ubiquitin-dependent protein catabolic process"/>
    <property type="evidence" value="ECO:0007669"/>
    <property type="project" value="TreeGrafter"/>
</dbReference>
<sequence length="377" mass="44802">MSPQEEPVDPNEEPLREPIWFNEEERWELTWPIWHMLPRDERKAIAVKHGYKTIGDFEEYMTLQRGITDSTTASRPYENNLVYPEYHPSGAKIHKDEKIAAKSNSVEEDVDSEDEELEEAIRAQQEAAQERLTTEELMNVGGKILMLPDELLHKIFAWLPVDTYATLALISPHWAFTRTEDVYRRLCERVYLVQSRRKALHVHRFNNSYRTMLEKRPRVRAGGGVYVMKYTKVKPVQRDMWTEIPIGAVLEMVYYRYLYFQEDGRVLYALTSVGPHEMFRRLRKMCLHVTEYTDPAAVWGTYSVQKNKVTVDARQPWQYVRLEMTIQPQYRLHGQWGYLSFDRHMTSDTGNFEDWSHDRVVFEVPEEPFRFVKDKRL</sequence>
<dbReference type="AlphaFoldDB" id="A0A7S3P8I4"/>
<proteinExistence type="predicted"/>
<dbReference type="Pfam" id="PF19270">
    <property type="entry name" value="FBO_C"/>
    <property type="match status" value="1"/>
</dbReference>
<keyword evidence="1" id="KW-0833">Ubl conjugation pathway</keyword>
<reference evidence="4" key="1">
    <citation type="submission" date="2021-01" db="EMBL/GenBank/DDBJ databases">
        <authorList>
            <person name="Corre E."/>
            <person name="Pelletier E."/>
            <person name="Niang G."/>
            <person name="Scheremetjew M."/>
            <person name="Finn R."/>
            <person name="Kale V."/>
            <person name="Holt S."/>
            <person name="Cochrane G."/>
            <person name="Meng A."/>
            <person name="Brown T."/>
            <person name="Cohen L."/>
        </authorList>
    </citation>
    <scope>NUCLEOTIDE SEQUENCE</scope>
    <source>
        <strain evidence="4">CCMP127</strain>
    </source>
</reference>
<dbReference type="InterPro" id="IPR001810">
    <property type="entry name" value="F-box_dom"/>
</dbReference>
<dbReference type="InterPro" id="IPR045464">
    <property type="entry name" value="Hrt3/FBXO9_C"/>
</dbReference>
<dbReference type="GO" id="GO:0019005">
    <property type="term" value="C:SCF ubiquitin ligase complex"/>
    <property type="evidence" value="ECO:0007669"/>
    <property type="project" value="TreeGrafter"/>
</dbReference>
<gene>
    <name evidence="4" type="ORF">ACOF00016_LOCUS12013</name>
</gene>
<dbReference type="Pfam" id="PF00646">
    <property type="entry name" value="F-box"/>
    <property type="match status" value="1"/>
</dbReference>
<accession>A0A7S3P8I4</accession>
<dbReference type="InterPro" id="IPR036047">
    <property type="entry name" value="F-box-like_dom_sf"/>
</dbReference>
<feature type="domain" description="F-box" evidence="3">
    <location>
        <begin position="141"/>
        <end position="186"/>
    </location>
</feature>
<dbReference type="SUPFAM" id="SSF81383">
    <property type="entry name" value="F-box domain"/>
    <property type="match status" value="1"/>
</dbReference>
<dbReference type="PANTHER" id="PTHR12874:SF9">
    <property type="entry name" value="F-BOX ONLY PROTEIN 48"/>
    <property type="match status" value="1"/>
</dbReference>
<dbReference type="Gene3D" id="1.20.1280.50">
    <property type="match status" value="1"/>
</dbReference>